<sequence>MTQAVDRVPPKKATASAPGLFDIGAQHSLREVVNEARAAELLSRATVDWDEVVHVRLSGKSLTLDGAQHICTHGLGRVPSGRIEHADLSDVIASRPEQEAKLVLACLAEALVPHGPTIHTLDLSDNALGLKGIDAIAPLILASRRTLQHLQINNNGLEQRAALQISVLMTGGDADGVGAATTVLRRFHTFNNLLESAGARELSHLLRLSPDLTDLRFSSTRVGAEGAQHIADAIVQSGAQLHRLDLADNSLLPEGIAHVAKALRSQSSLTHLNLGATAAGDEGVEAICSALLESRAPISHLDLSCNEITAEGSVPLAKLIVSLSETLVELKLAENELGSEGAARLADAIRECTRLQLLDLSVNEIAQSGACRMAGKLPESLERLELNGNLISADGLTALTDSLPAGCVLGDMDMNDEDYDEEEEAESDGDADEPEAEDDSAIDAVAAQMDHVHVS</sequence>
<evidence type="ECO:0000256" key="1">
    <source>
        <dbReference type="SAM" id="MobiDB-lite"/>
    </source>
</evidence>
<keyword evidence="3" id="KW-0496">Mitochondrion</keyword>
<dbReference type="PANTHER" id="PTHR46761">
    <property type="entry name" value="RAN GTPASE-ACTIVATING PROTEIN 1"/>
    <property type="match status" value="1"/>
</dbReference>
<name>A0A0G4II81_PLABS</name>
<dbReference type="Pfam" id="PF13516">
    <property type="entry name" value="LRR_6"/>
    <property type="match status" value="4"/>
</dbReference>
<dbReference type="SMART" id="SM00368">
    <property type="entry name" value="LRR_RI"/>
    <property type="match status" value="9"/>
</dbReference>
<reference evidence="3 5" key="2">
    <citation type="submission" date="2018-03" db="EMBL/GenBank/DDBJ databases">
        <authorList>
            <person name="Fogelqvist J."/>
        </authorList>
    </citation>
    <scope>NUCLEOTIDE SEQUENCE [LARGE SCALE GENOMIC DNA]</scope>
</reference>
<dbReference type="EMBL" id="OVEO01000010">
    <property type="protein sequence ID" value="SPQ98763.1"/>
    <property type="molecule type" value="Genomic_DNA"/>
</dbReference>
<feature type="region of interest" description="Disordered" evidence="1">
    <location>
        <begin position="411"/>
        <end position="455"/>
    </location>
</feature>
<dbReference type="OrthoDB" id="120976at2759"/>
<dbReference type="InterPro" id="IPR032675">
    <property type="entry name" value="LRR_dom_sf"/>
</dbReference>
<dbReference type="GO" id="GO:0005096">
    <property type="term" value="F:GTPase activator activity"/>
    <property type="evidence" value="ECO:0007669"/>
    <property type="project" value="InterPro"/>
</dbReference>
<dbReference type="Proteomes" id="UP000039324">
    <property type="component" value="Unassembled WGS sequence"/>
</dbReference>
<organism evidence="2 4">
    <name type="scientific">Plasmodiophora brassicae</name>
    <name type="common">Clubroot disease agent</name>
    <dbReference type="NCBI Taxonomy" id="37360"/>
    <lineage>
        <taxon>Eukaryota</taxon>
        <taxon>Sar</taxon>
        <taxon>Rhizaria</taxon>
        <taxon>Endomyxa</taxon>
        <taxon>Phytomyxea</taxon>
        <taxon>Plasmodiophorida</taxon>
        <taxon>Plasmodiophoridae</taxon>
        <taxon>Plasmodiophora</taxon>
    </lineage>
</organism>
<reference evidence="2 4" key="1">
    <citation type="submission" date="2015-02" db="EMBL/GenBank/DDBJ databases">
        <authorList>
            <person name="Chooi Y.-H."/>
        </authorList>
    </citation>
    <scope>NUCLEOTIDE SEQUENCE [LARGE SCALE GENOMIC DNA]</scope>
    <source>
        <strain evidence="2">E3</strain>
    </source>
</reference>
<dbReference type="Gene3D" id="3.80.10.10">
    <property type="entry name" value="Ribonuclease Inhibitor"/>
    <property type="match status" value="2"/>
</dbReference>
<dbReference type="EMBL" id="CDSF01000002">
    <property type="protein sequence ID" value="CEO94792.1"/>
    <property type="molecule type" value="Genomic_DNA"/>
</dbReference>
<gene>
    <name evidence="2" type="ORF">PBRA_003606</name>
    <name evidence="3" type="ORF">PLBR_LOCUS5978</name>
</gene>
<dbReference type="STRING" id="37360.A0A0G4II81"/>
<protein>
    <submittedName>
        <fullName evidence="2">Uncharacterized protein</fullName>
    </submittedName>
</protein>
<dbReference type="Proteomes" id="UP000290189">
    <property type="component" value="Unassembled WGS sequence"/>
</dbReference>
<dbReference type="InterPro" id="IPR045203">
    <property type="entry name" value="RanGAP1/2"/>
</dbReference>
<dbReference type="OMA" id="TCIAAKQ"/>
<feature type="compositionally biased region" description="Acidic residues" evidence="1">
    <location>
        <begin position="413"/>
        <end position="441"/>
    </location>
</feature>
<dbReference type="InterPro" id="IPR001611">
    <property type="entry name" value="Leu-rich_rpt"/>
</dbReference>
<accession>A0A0G4II81</accession>
<geneLocation type="mitochondrion" evidence="3"/>
<proteinExistence type="predicted"/>
<evidence type="ECO:0000313" key="5">
    <source>
        <dbReference type="Proteomes" id="UP000290189"/>
    </source>
</evidence>
<evidence type="ECO:0000313" key="4">
    <source>
        <dbReference type="Proteomes" id="UP000039324"/>
    </source>
</evidence>
<dbReference type="AlphaFoldDB" id="A0A0G4II81"/>
<dbReference type="PANTHER" id="PTHR46761:SF2">
    <property type="entry name" value="RAN GTPASE-ACTIVATING PROTEIN 1"/>
    <property type="match status" value="1"/>
</dbReference>
<keyword evidence="4" id="KW-1185">Reference proteome</keyword>
<dbReference type="SUPFAM" id="SSF52047">
    <property type="entry name" value="RNI-like"/>
    <property type="match status" value="1"/>
</dbReference>
<evidence type="ECO:0000313" key="2">
    <source>
        <dbReference type="EMBL" id="CEO94792.1"/>
    </source>
</evidence>
<evidence type="ECO:0000313" key="3">
    <source>
        <dbReference type="EMBL" id="SPQ98763.1"/>
    </source>
</evidence>